<feature type="transmembrane region" description="Helical" evidence="1">
    <location>
        <begin position="605"/>
        <end position="631"/>
    </location>
</feature>
<organism evidence="3 4">
    <name type="scientific">Drosophila lebanonensis</name>
    <name type="common">Fruit fly</name>
    <name type="synonym">Scaptodrosophila lebanonensis</name>
    <dbReference type="NCBI Taxonomy" id="7225"/>
    <lineage>
        <taxon>Eukaryota</taxon>
        <taxon>Metazoa</taxon>
        <taxon>Ecdysozoa</taxon>
        <taxon>Arthropoda</taxon>
        <taxon>Hexapoda</taxon>
        <taxon>Insecta</taxon>
        <taxon>Pterygota</taxon>
        <taxon>Neoptera</taxon>
        <taxon>Endopterygota</taxon>
        <taxon>Diptera</taxon>
        <taxon>Brachycera</taxon>
        <taxon>Muscomorpha</taxon>
        <taxon>Ephydroidea</taxon>
        <taxon>Drosophilidae</taxon>
        <taxon>Scaptodrosophila</taxon>
    </lineage>
</organism>
<accession>A0A6J2TGI3</accession>
<feature type="transmembrane region" description="Helical" evidence="1">
    <location>
        <begin position="156"/>
        <end position="175"/>
    </location>
</feature>
<keyword evidence="1" id="KW-1133">Transmembrane helix</keyword>
<keyword evidence="3" id="KW-1185">Reference proteome</keyword>
<feature type="transmembrane region" description="Helical" evidence="1">
    <location>
        <begin position="315"/>
        <end position="337"/>
    </location>
</feature>
<dbReference type="PANTHER" id="PTHR11161">
    <property type="entry name" value="O-ACYLTRANSFERASE"/>
    <property type="match status" value="1"/>
</dbReference>
<feature type="transmembrane region" description="Helical" evidence="1">
    <location>
        <begin position="234"/>
        <end position="254"/>
    </location>
</feature>
<dbReference type="RefSeq" id="XP_030375821.1">
    <property type="nucleotide sequence ID" value="XM_030519961.1"/>
</dbReference>
<feature type="transmembrane region" description="Helical" evidence="1">
    <location>
        <begin position="274"/>
        <end position="295"/>
    </location>
</feature>
<keyword evidence="1" id="KW-0812">Transmembrane</keyword>
<dbReference type="Proteomes" id="UP000504634">
    <property type="component" value="Unplaced"/>
</dbReference>
<feature type="transmembrane region" description="Helical" evidence="1">
    <location>
        <begin position="387"/>
        <end position="406"/>
    </location>
</feature>
<name>A0A6J2TGI3_DROLE</name>
<feature type="domain" description="Acyltransferase 3" evidence="2">
    <location>
        <begin position="231"/>
        <end position="621"/>
    </location>
</feature>
<dbReference type="OrthoDB" id="10265389at2759"/>
<keyword evidence="1" id="KW-0472">Membrane</keyword>
<protein>
    <submittedName>
        <fullName evidence="4">Nose resistant to fluoxetine protein 6</fullName>
    </submittedName>
</protein>
<evidence type="ECO:0000256" key="1">
    <source>
        <dbReference type="SAM" id="Phobius"/>
    </source>
</evidence>
<dbReference type="PANTHER" id="PTHR11161:SF22">
    <property type="entry name" value="ACYLTRANSFERASE 3 DOMAIN-CONTAINING PROTEIN-RELATED"/>
    <property type="match status" value="1"/>
</dbReference>
<dbReference type="InterPro" id="IPR052728">
    <property type="entry name" value="O2_lipid_transport_reg"/>
</dbReference>
<dbReference type="InterPro" id="IPR002656">
    <property type="entry name" value="Acyl_transf_3_dom"/>
</dbReference>
<reference evidence="4" key="1">
    <citation type="submission" date="2025-08" db="UniProtKB">
        <authorList>
            <consortium name="RefSeq"/>
        </authorList>
    </citation>
    <scope>IDENTIFICATION</scope>
    <source>
        <strain evidence="4">11010-0011.00</strain>
        <tissue evidence="4">Whole body</tissue>
    </source>
</reference>
<gene>
    <name evidence="4" type="primary">LOC115625054</name>
</gene>
<dbReference type="Pfam" id="PF01757">
    <property type="entry name" value="Acyl_transf_3"/>
    <property type="match status" value="1"/>
</dbReference>
<evidence type="ECO:0000259" key="2">
    <source>
        <dbReference type="Pfam" id="PF01757"/>
    </source>
</evidence>
<feature type="transmembrane region" description="Helical" evidence="1">
    <location>
        <begin position="504"/>
        <end position="521"/>
    </location>
</feature>
<feature type="transmembrane region" description="Helical" evidence="1">
    <location>
        <begin position="418"/>
        <end position="435"/>
    </location>
</feature>
<dbReference type="GO" id="GO:0016747">
    <property type="term" value="F:acyltransferase activity, transferring groups other than amino-acyl groups"/>
    <property type="evidence" value="ECO:0007669"/>
    <property type="project" value="InterPro"/>
</dbReference>
<proteinExistence type="predicted"/>
<dbReference type="GeneID" id="115625054"/>
<dbReference type="AlphaFoldDB" id="A0A6J2TGI3"/>
<sequence length="663" mass="77816">MPPMYQLEDYDLCLQKPPSQLLGHSTYCLVYAEIVPNASSALWHEIDKVSQNAKHNFRHDHLFLGVCLERCKRALSTLSRFQIQQLYEGKAMDKVLYNYYAKVHKRDTDERLHYDHLVNSCLNRQYGRQFHLRLRSTIEYCVSISSIDNISDSLDVVFYTIFGVLVFLNVASTFYDYRLKLQQPLSAQNNTFYQEPLKTSGQKLFSAFSLCRNYYRLVLPHASDFSKDLRFFDAFRVIGVFIVILGHTLMIFMTVPVQNTEFFEQLLNRFETSIYQNGSAVIQIFFVMSAFLLYINFTDRQLINKQSSILTCIGVYFRVFLVRYFRLLPSLVLLILFNGTMLTRLQDGPFWRHITEAERTFCRENWWKNLLFVNNYLLEESCAQQTWYMAADMQLFELFLINIIIAKKHPKIERFMNGLLIVLSFAVPALLTYFLKLEAVYHAKPETYRYLFFRDSDTFYQTYPPFYTNIGGYCVGFFCGKFYLKNRSSEPKYRGKLKYELGMWLLIPAVMIMLSSGYIFIKNDFEKPSIWLALYAGLYKNVWILVCAGFICCMCVKLGWLAYDLCVLSVFRPMARMSFQAFLWHVAVLRLVAGYMRQPIYINRLYLFSSVILVFILTQLVAFVVSILVEYPLVQVTKLMMIHGKSSKKNVSASERPMELEKI</sequence>
<evidence type="ECO:0000313" key="4">
    <source>
        <dbReference type="RefSeq" id="XP_030375821.1"/>
    </source>
</evidence>
<feature type="transmembrane region" description="Helical" evidence="1">
    <location>
        <begin position="466"/>
        <end position="484"/>
    </location>
</feature>
<evidence type="ECO:0000313" key="3">
    <source>
        <dbReference type="Proteomes" id="UP000504634"/>
    </source>
</evidence>
<feature type="transmembrane region" description="Helical" evidence="1">
    <location>
        <begin position="541"/>
        <end position="563"/>
    </location>
</feature>